<dbReference type="EMBL" id="QVQT01000003">
    <property type="protein sequence ID" value="RFU16825.1"/>
    <property type="molecule type" value="Genomic_DNA"/>
</dbReference>
<evidence type="ECO:0008006" key="4">
    <source>
        <dbReference type="Google" id="ProtNLM"/>
    </source>
</evidence>
<sequence>MKLLTWLMETFINTFGITRPRPEQERTASLIIGGFLLLIILFVASLTSFFIYQLRAPAH</sequence>
<gene>
    <name evidence="2" type="ORF">D0Y96_08740</name>
</gene>
<accession>A0A372IPJ1</accession>
<evidence type="ECO:0000313" key="2">
    <source>
        <dbReference type="EMBL" id="RFU16825.1"/>
    </source>
</evidence>
<reference evidence="2 3" key="1">
    <citation type="submission" date="2018-08" db="EMBL/GenBank/DDBJ databases">
        <title>Acidipila sp. 4G-K13, an acidobacterium isolated from forest soil.</title>
        <authorList>
            <person name="Gao Z.-H."/>
            <person name="Qiu L.-H."/>
        </authorList>
    </citation>
    <scope>NUCLEOTIDE SEQUENCE [LARGE SCALE GENOMIC DNA]</scope>
    <source>
        <strain evidence="2 3">4G-K13</strain>
    </source>
</reference>
<keyword evidence="3" id="KW-1185">Reference proteome</keyword>
<comment type="caution">
    <text evidence="2">The sequence shown here is derived from an EMBL/GenBank/DDBJ whole genome shotgun (WGS) entry which is preliminary data.</text>
</comment>
<dbReference type="AlphaFoldDB" id="A0A372IPJ1"/>
<feature type="transmembrane region" description="Helical" evidence="1">
    <location>
        <begin position="30"/>
        <end position="52"/>
    </location>
</feature>
<evidence type="ECO:0000313" key="3">
    <source>
        <dbReference type="Proteomes" id="UP000264702"/>
    </source>
</evidence>
<dbReference type="RefSeq" id="WP_147324986.1">
    <property type="nucleotide sequence ID" value="NZ_QVQT02000003.1"/>
</dbReference>
<protein>
    <recommendedName>
        <fullName evidence="4">DUF2970 domain-containing protein</fullName>
    </recommendedName>
</protein>
<keyword evidence="1" id="KW-0812">Transmembrane</keyword>
<evidence type="ECO:0000256" key="1">
    <source>
        <dbReference type="SAM" id="Phobius"/>
    </source>
</evidence>
<name>A0A372IPJ1_9BACT</name>
<dbReference type="Proteomes" id="UP000264702">
    <property type="component" value="Unassembled WGS sequence"/>
</dbReference>
<keyword evidence="1" id="KW-1133">Transmembrane helix</keyword>
<organism evidence="2 3">
    <name type="scientific">Paracidobacterium acidisoli</name>
    <dbReference type="NCBI Taxonomy" id="2303751"/>
    <lineage>
        <taxon>Bacteria</taxon>
        <taxon>Pseudomonadati</taxon>
        <taxon>Acidobacteriota</taxon>
        <taxon>Terriglobia</taxon>
        <taxon>Terriglobales</taxon>
        <taxon>Acidobacteriaceae</taxon>
        <taxon>Paracidobacterium</taxon>
    </lineage>
</organism>
<keyword evidence="1" id="KW-0472">Membrane</keyword>
<proteinExistence type="predicted"/>